<dbReference type="EMBL" id="MAUE01000017">
    <property type="protein sequence ID" value="OCW27105.1"/>
    <property type="molecule type" value="Genomic_DNA"/>
</dbReference>
<dbReference type="AlphaFoldDB" id="A0A2T4G7D6"/>
<dbReference type="InterPro" id="IPR018003">
    <property type="entry name" value="Insecticidal_toxin/plasmid_vir"/>
</dbReference>
<evidence type="ECO:0000313" key="6">
    <source>
        <dbReference type="Proteomes" id="UP000240571"/>
    </source>
</evidence>
<dbReference type="Pfam" id="PF03538">
    <property type="entry name" value="VRP1"/>
    <property type="match status" value="1"/>
</dbReference>
<accession>A0A2T4G7D6</accession>
<name>A0A2T4G7D6_9PSED</name>
<proteinExistence type="predicted"/>
<dbReference type="EMBL" id="PYWW01000011">
    <property type="protein sequence ID" value="PTC31584.1"/>
    <property type="molecule type" value="Genomic_DNA"/>
</dbReference>
<evidence type="ECO:0000256" key="1">
    <source>
        <dbReference type="ARBA" id="ARBA00023026"/>
    </source>
</evidence>
<feature type="region of interest" description="Disordered" evidence="2">
    <location>
        <begin position="83"/>
        <end position="105"/>
    </location>
</feature>
<keyword evidence="1" id="KW-0843">Virulence</keyword>
<dbReference type="Proteomes" id="UP000240571">
    <property type="component" value="Unassembled WGS sequence"/>
</dbReference>
<dbReference type="Proteomes" id="UP000095081">
    <property type="component" value="Unassembled WGS sequence"/>
</dbReference>
<evidence type="ECO:0000313" key="4">
    <source>
        <dbReference type="EMBL" id="PTC31584.1"/>
    </source>
</evidence>
<comment type="caution">
    <text evidence="4">The sequence shown here is derived from an EMBL/GenBank/DDBJ whole genome shotgun (WGS) entry which is preliminary data.</text>
</comment>
<organism evidence="4 6">
    <name type="scientific">Pseudomonas aylmerensis</name>
    <dbReference type="NCBI Taxonomy" id="1869229"/>
    <lineage>
        <taxon>Bacteria</taxon>
        <taxon>Pseudomonadati</taxon>
        <taxon>Pseudomonadota</taxon>
        <taxon>Gammaproteobacteria</taxon>
        <taxon>Pseudomonadales</taxon>
        <taxon>Pseudomonadaceae</taxon>
        <taxon>Pseudomonas</taxon>
    </lineage>
</organism>
<evidence type="ECO:0000256" key="2">
    <source>
        <dbReference type="SAM" id="MobiDB-lite"/>
    </source>
</evidence>
<evidence type="ECO:0000313" key="3">
    <source>
        <dbReference type="EMBL" id="OCW27105.1"/>
    </source>
</evidence>
<reference evidence="4 6" key="2">
    <citation type="submission" date="2018-03" db="EMBL/GenBank/DDBJ databases">
        <title>Diversity of bacteria associated with corn roots inoculated with woodland soils in Canada, and Description of Pseudomonas aylmerense sp. nov.</title>
        <authorList>
            <person name="Tambong J.T."/>
            <person name="Xu R."/>
            <person name="Tchagang C."/>
        </authorList>
    </citation>
    <scope>NUCLEOTIDE SEQUENCE [LARGE SCALE GENOMIC DNA]</scope>
    <source>
        <strain evidence="4 6">S1E44</strain>
    </source>
</reference>
<reference evidence="3 5" key="1">
    <citation type="submission" date="2016-06" db="EMBL/GenBank/DDBJ databases">
        <title>Draft genome sequence of Pseudomonas sp. S1E40, a novel strain antagonistic activity to fungal plant pathogen.</title>
        <authorList>
            <person name="Tambong J.T."/>
            <person name="Tchagang C."/>
            <person name="Xu R."/>
        </authorList>
    </citation>
    <scope>NUCLEOTIDE SEQUENCE [LARGE SCALE GENOMIC DNA]</scope>
    <source>
        <strain evidence="3 5">S1E40</strain>
    </source>
</reference>
<sequence length="830" mass="92958">MDTSNPSSPLLAQLVEHPVTPGAGRVDLSTALNRLNLTSVFDIVDQPKAEFIRQLAQYTDDDGAQAYENALSYATQLQWLHDQQSLSPRPAPSHSKRDLGSKAPSPLNEDWGNVCHPEAIAAIDSPVAYLRTLFLFATQLEKKTAATSKKKILLSQRRPDLGRLLIDHDTTFSQRPLLTLIDEMLHMQIQLHHPDKDLHQQLSRARYPMALPYHHHHRQCQLALSGTRYSLGELNYRISKRVPFDDASSARYATVTKPNANTQRLLGELSPEQQKLLAQSLVPEDTLYEIYYGRPRKPPTQMATPLENLDVFLKSTALNSLQLQALLAQNSFAPHASLSTKGQTLPTFGARYVNGTGDPPMTVEGISTSRQTAQLLNTSHDRFDRMQRMIRLQQWVNLPFAELDTLIVSAMECEGTANSSLRISPNTLRAQGVYRYLSRHYALKPLEFSAWLHRLPVQASANEQPLFDQVFNRTAVSSQPLPLDDQAFDSHTRQQLCAALTLRDTPDSLQLLIEATPAPVARNLATYSAIYRQARIAQVFGLSVLHCKQLADVLGPSTWASLVTPTLRIKKAAPMDFLDVLMQMDWAVTWLKACGTSVTQLRQQLLLEPITDSPALQRGVDLLRQGPHSCIQQFLESPEPAVYSNELKLYYGQHFMPLPEPEPAPIHLILLVPDITTLLSLPVNGTSLRQLLLNPHWLDSEMTKGALVELNLGTLYLLQRFRDCCDTYGLAQDSLLAFFQGANNNGPQNPNAQLSQWLGWDERELRVLTATLPSGMVRSMDQLDWIMRCRQACTLTRLSSQTLLDTSELDIQSDFSSWQSVGEAVVAARQ</sequence>
<evidence type="ECO:0000313" key="5">
    <source>
        <dbReference type="Proteomes" id="UP000095081"/>
    </source>
</evidence>
<dbReference type="OrthoDB" id="6749953at2"/>
<protein>
    <submittedName>
        <fullName evidence="4">Insecticidal toxin complex protein</fullName>
    </submittedName>
</protein>
<gene>
    <name evidence="3" type="ORF">BBG20_13600</name>
    <name evidence="4" type="ORF">C9382_05770</name>
</gene>
<keyword evidence="5" id="KW-1185">Reference proteome</keyword>